<gene>
    <name evidence="1" type="ORF">AMTR_s00070p00051900</name>
</gene>
<keyword evidence="2" id="KW-1185">Reference proteome</keyword>
<dbReference type="AlphaFoldDB" id="U5DDG6"/>
<dbReference type="EMBL" id="KI392058">
    <property type="protein sequence ID" value="ERN20574.1"/>
    <property type="molecule type" value="Genomic_DNA"/>
</dbReference>
<accession>U5DDG6</accession>
<proteinExistence type="predicted"/>
<dbReference type="Gramene" id="ERN20574">
    <property type="protein sequence ID" value="ERN20574"/>
    <property type="gene ID" value="AMTR_s00070p00051900"/>
</dbReference>
<dbReference type="Proteomes" id="UP000017836">
    <property type="component" value="Unassembled WGS sequence"/>
</dbReference>
<protein>
    <submittedName>
        <fullName evidence="1">Uncharacterized protein</fullName>
    </submittedName>
</protein>
<sequence>MEDQKWPQLKRYNLGVCGKKTGACGENFLAKKTLCSAFRKMAKPGCFPAKISCKGFLKHHLGNGALPEN</sequence>
<evidence type="ECO:0000313" key="2">
    <source>
        <dbReference type="Proteomes" id="UP000017836"/>
    </source>
</evidence>
<name>U5DDG6_AMBTC</name>
<organism evidence="1 2">
    <name type="scientific">Amborella trichopoda</name>
    <dbReference type="NCBI Taxonomy" id="13333"/>
    <lineage>
        <taxon>Eukaryota</taxon>
        <taxon>Viridiplantae</taxon>
        <taxon>Streptophyta</taxon>
        <taxon>Embryophyta</taxon>
        <taxon>Tracheophyta</taxon>
        <taxon>Spermatophyta</taxon>
        <taxon>Magnoliopsida</taxon>
        <taxon>Amborellales</taxon>
        <taxon>Amborellaceae</taxon>
        <taxon>Amborella</taxon>
    </lineage>
</organism>
<dbReference type="HOGENOM" id="CLU_2779249_0_0_1"/>
<reference evidence="2" key="1">
    <citation type="journal article" date="2013" name="Science">
        <title>The Amborella genome and the evolution of flowering plants.</title>
        <authorList>
            <consortium name="Amborella Genome Project"/>
        </authorList>
    </citation>
    <scope>NUCLEOTIDE SEQUENCE [LARGE SCALE GENOMIC DNA]</scope>
</reference>
<evidence type="ECO:0000313" key="1">
    <source>
        <dbReference type="EMBL" id="ERN20574.1"/>
    </source>
</evidence>